<feature type="transmembrane region" description="Helical" evidence="8">
    <location>
        <begin position="543"/>
        <end position="566"/>
    </location>
</feature>
<dbReference type="AlphaFoldDB" id="A0AAU9W6I7"/>
<feature type="transmembrane region" description="Helical" evidence="8">
    <location>
        <begin position="96"/>
        <end position="113"/>
    </location>
</feature>
<feature type="transmembrane region" description="Helical" evidence="8">
    <location>
        <begin position="12"/>
        <end position="40"/>
    </location>
</feature>
<dbReference type="InterPro" id="IPR017452">
    <property type="entry name" value="GPCR_Rhodpsn_7TM"/>
</dbReference>
<evidence type="ECO:0000313" key="10">
    <source>
        <dbReference type="EMBL" id="CAH3045392.1"/>
    </source>
</evidence>
<evidence type="ECO:0000256" key="5">
    <source>
        <dbReference type="ARBA" id="ARBA00023136"/>
    </source>
</evidence>
<feature type="transmembrane region" description="Helical" evidence="8">
    <location>
        <begin position="239"/>
        <end position="258"/>
    </location>
</feature>
<feature type="transmembrane region" description="Helical" evidence="8">
    <location>
        <begin position="270"/>
        <end position="293"/>
    </location>
</feature>
<evidence type="ECO:0000256" key="1">
    <source>
        <dbReference type="ARBA" id="ARBA00004141"/>
    </source>
</evidence>
<dbReference type="Pfam" id="PF00001">
    <property type="entry name" value="7tm_1"/>
    <property type="match status" value="2"/>
</dbReference>
<dbReference type="Proteomes" id="UP001159428">
    <property type="component" value="Unassembled WGS sequence"/>
</dbReference>
<feature type="transmembrane region" description="Helical" evidence="8">
    <location>
        <begin position="636"/>
        <end position="659"/>
    </location>
</feature>
<evidence type="ECO:0000256" key="4">
    <source>
        <dbReference type="ARBA" id="ARBA00023040"/>
    </source>
</evidence>
<evidence type="ECO:0000256" key="7">
    <source>
        <dbReference type="ARBA" id="ARBA00023224"/>
    </source>
</evidence>
<keyword evidence="4" id="KW-0297">G-protein coupled receptor</keyword>
<dbReference type="SUPFAM" id="SSF81321">
    <property type="entry name" value="Family A G protein-coupled receptor-like"/>
    <property type="match status" value="2"/>
</dbReference>
<evidence type="ECO:0000256" key="2">
    <source>
        <dbReference type="ARBA" id="ARBA00022692"/>
    </source>
</evidence>
<dbReference type="EMBL" id="CALNXJ010000008">
    <property type="protein sequence ID" value="CAH3045392.1"/>
    <property type="molecule type" value="Genomic_DNA"/>
</dbReference>
<dbReference type="PRINTS" id="PR00237">
    <property type="entry name" value="GPCRRHODOPSN"/>
</dbReference>
<proteinExistence type="predicted"/>
<dbReference type="Gene3D" id="1.20.1070.10">
    <property type="entry name" value="Rhodopsin 7-helix transmembrane proteins"/>
    <property type="match status" value="2"/>
</dbReference>
<keyword evidence="7" id="KW-0807">Transducer</keyword>
<name>A0AAU9W6I7_9CNID</name>
<feature type="transmembrane region" description="Helical" evidence="8">
    <location>
        <begin position="499"/>
        <end position="518"/>
    </location>
</feature>
<evidence type="ECO:0000259" key="9">
    <source>
        <dbReference type="PROSITE" id="PS50262"/>
    </source>
</evidence>
<dbReference type="GO" id="GO:0016020">
    <property type="term" value="C:membrane"/>
    <property type="evidence" value="ECO:0007669"/>
    <property type="project" value="UniProtKB-SubCell"/>
</dbReference>
<feature type="transmembrane region" description="Helical" evidence="8">
    <location>
        <begin position="417"/>
        <end position="442"/>
    </location>
</feature>
<dbReference type="InterPro" id="IPR050125">
    <property type="entry name" value="GPCR_opsins"/>
</dbReference>
<dbReference type="SMART" id="SM01381">
    <property type="entry name" value="7TM_GPCR_Srsx"/>
    <property type="match status" value="1"/>
</dbReference>
<dbReference type="GO" id="GO:0004930">
    <property type="term" value="F:G protein-coupled receptor activity"/>
    <property type="evidence" value="ECO:0007669"/>
    <property type="project" value="UniProtKB-KW"/>
</dbReference>
<dbReference type="InterPro" id="IPR000276">
    <property type="entry name" value="GPCR_Rhodpsn"/>
</dbReference>
<accession>A0AAU9W6I7</accession>
<keyword evidence="6" id="KW-0675">Receptor</keyword>
<organism evidence="10 11">
    <name type="scientific">Pocillopora meandrina</name>
    <dbReference type="NCBI Taxonomy" id="46732"/>
    <lineage>
        <taxon>Eukaryota</taxon>
        <taxon>Metazoa</taxon>
        <taxon>Cnidaria</taxon>
        <taxon>Anthozoa</taxon>
        <taxon>Hexacorallia</taxon>
        <taxon>Scleractinia</taxon>
        <taxon>Astrocoeniina</taxon>
        <taxon>Pocilloporidae</taxon>
        <taxon>Pocillopora</taxon>
    </lineage>
</organism>
<gene>
    <name evidence="10" type="ORF">PMEA_00033532</name>
</gene>
<feature type="domain" description="G-protein coupled receptors family 1 profile" evidence="9">
    <location>
        <begin position="397"/>
        <end position="656"/>
    </location>
</feature>
<keyword evidence="5 8" id="KW-0472">Membrane</keyword>
<keyword evidence="3 8" id="KW-1133">Transmembrane helix</keyword>
<keyword evidence="11" id="KW-1185">Reference proteome</keyword>
<evidence type="ECO:0000256" key="8">
    <source>
        <dbReference type="SAM" id="Phobius"/>
    </source>
</evidence>
<protein>
    <recommendedName>
        <fullName evidence="9">G-protein coupled receptors family 1 profile domain-containing protein</fullName>
    </recommendedName>
</protein>
<feature type="transmembrane region" description="Helical" evidence="8">
    <location>
        <begin position="52"/>
        <end position="76"/>
    </location>
</feature>
<feature type="transmembrane region" description="Helical" evidence="8">
    <location>
        <begin position="177"/>
        <end position="200"/>
    </location>
</feature>
<reference evidence="10 11" key="1">
    <citation type="submission" date="2022-05" db="EMBL/GenBank/DDBJ databases">
        <authorList>
            <consortium name="Genoscope - CEA"/>
            <person name="William W."/>
        </authorList>
    </citation>
    <scope>NUCLEOTIDE SEQUENCE [LARGE SCALE GENOMIC DNA]</scope>
</reference>
<comment type="caution">
    <text evidence="10">The sequence shown here is derived from an EMBL/GenBank/DDBJ whole genome shotgun (WGS) entry which is preliminary data.</text>
</comment>
<evidence type="ECO:0000256" key="3">
    <source>
        <dbReference type="ARBA" id="ARBA00022989"/>
    </source>
</evidence>
<sequence>MDVLDLPPRSLGLVILECSICLLLNIGSLVGNGMLCVAVYRNPRLRSTTNLYIIALSVGDLICAVLEMPFTFWTLVVGRWALGDGMCQVHGFVDVFSTYCPPATMGLTAFNRYIRIVKTNHYRKIFSAWRSKIWLTVVWFSLAGYLLVARITNWQRYGFVVGFAACSVKHYTENRKLVHYVLIVCVYFGVPFLVAIFSYCNVFKSIRRHNVEVAPNLHNTQGAAQTRISIQEIKISKSIAFVFAGFFLCWIPMWSLSLSNRFYPTPVPRVVPLLVTFFVFLSSSINPLIYAATNNGFRQEFRKMLFCRRQRRQIVPRQKRAGTIVENIELQEHADVSRNVTYMAILKMRTQLMKLSSQAEDRERFKMDVLDLPPRSLGLVILECSICLLLNIGSLVGNGMLCAAVYRNPRLRSTTNLYIIALSVGDLICAVLEMPFTFWTLVVGRWALGDGMCQVHGFVDVFSTYCPPATMGLTAFNRYIRIVKTNHYRKIFSPWRSKIWLTAVWFSLAGYLLVARITNWQRYGFVVGFAACSVKHYTENRKLVHYVLIVCVYFGVPFLVAIFSYCNVFKSIRRHNVEVAPNLHNTQEAAQTRISIQEIKISKSIACVFAGFFLCWIPMWSLSLSNRFYPTPVPRVVPLLVIFFVFLSSSINPLIYAATNNGFRQEFRKMLFCRRQRRQIVPRQKRAGTIVENIELHEYADVCRNVTYMAILKMSANGSIL</sequence>
<dbReference type="PROSITE" id="PS50262">
    <property type="entry name" value="G_PROTEIN_RECEP_F1_2"/>
    <property type="match status" value="2"/>
</dbReference>
<dbReference type="CDD" id="cd00637">
    <property type="entry name" value="7tm_classA_rhodopsin-like"/>
    <property type="match status" value="2"/>
</dbReference>
<dbReference type="PANTHER" id="PTHR24240">
    <property type="entry name" value="OPSIN"/>
    <property type="match status" value="1"/>
</dbReference>
<feature type="domain" description="G-protein coupled receptors family 1 profile" evidence="9">
    <location>
        <begin position="31"/>
        <end position="290"/>
    </location>
</feature>
<comment type="subcellular location">
    <subcellularLocation>
        <location evidence="1">Membrane</location>
        <topology evidence="1">Multi-pass membrane protein</topology>
    </subcellularLocation>
</comment>
<evidence type="ECO:0000313" key="11">
    <source>
        <dbReference type="Proteomes" id="UP001159428"/>
    </source>
</evidence>
<feature type="transmembrane region" description="Helical" evidence="8">
    <location>
        <begin position="133"/>
        <end position="152"/>
    </location>
</feature>
<evidence type="ECO:0000256" key="6">
    <source>
        <dbReference type="ARBA" id="ARBA00023170"/>
    </source>
</evidence>
<feature type="transmembrane region" description="Helical" evidence="8">
    <location>
        <begin position="605"/>
        <end position="624"/>
    </location>
</feature>
<keyword evidence="2 8" id="KW-0812">Transmembrane</keyword>